<dbReference type="RefSeq" id="WP_119222862.1">
    <property type="nucleotide sequence ID" value="NZ_UGHH01000002.1"/>
</dbReference>
<protein>
    <recommendedName>
        <fullName evidence="1">HNH nuclease domain-containing protein</fullName>
    </recommendedName>
</protein>
<feature type="domain" description="HNH nuclease" evidence="1">
    <location>
        <begin position="199"/>
        <end position="251"/>
    </location>
</feature>
<dbReference type="Proteomes" id="UP000254867">
    <property type="component" value="Unassembled WGS sequence"/>
</dbReference>
<accession>A0A377I2K5</accession>
<name>A0A377I2K5_HAEPH</name>
<dbReference type="CDD" id="cd00085">
    <property type="entry name" value="HNHc"/>
    <property type="match status" value="1"/>
</dbReference>
<dbReference type="SMART" id="SM00507">
    <property type="entry name" value="HNHc"/>
    <property type="match status" value="1"/>
</dbReference>
<dbReference type="AlphaFoldDB" id="A0A377I2K5"/>
<evidence type="ECO:0000313" key="2">
    <source>
        <dbReference type="EMBL" id="STO64448.1"/>
    </source>
</evidence>
<evidence type="ECO:0000259" key="1">
    <source>
        <dbReference type="SMART" id="SM00507"/>
    </source>
</evidence>
<evidence type="ECO:0000313" key="3">
    <source>
        <dbReference type="Proteomes" id="UP000254867"/>
    </source>
</evidence>
<gene>
    <name evidence="2" type="ORF">NCTC10794_01515</name>
</gene>
<dbReference type="InterPro" id="IPR003615">
    <property type="entry name" value="HNH_nuc"/>
</dbReference>
<proteinExistence type="predicted"/>
<sequence length="283" mass="33496">MKLAVDFRQLFANVRKMGVKEWVDFSVDFNSKLIEIEVGELETTKGLEVPLEDIEIDPQSGVFTYQGKHIVLFIPDHSFKYDEVILNPKELGNKYHLTDCSTLENMRSIGRFKRYHATRNRTGIFRIFGNSAQESEVPLSVCKNCLKKLNYQNYHYNRTEVFNQFTLEEFFTHYETFFRNEPEDVGQNEVGYAENWAEISRQYRSSIGYCCENCGVNLSTYPHLLDVHHKNGVKRDNRPENFRALCRLCHSKEDHHNHMKIDEYDSRLIERLRIEQFENDIPF</sequence>
<dbReference type="EMBL" id="UGHH01000002">
    <property type="protein sequence ID" value="STO64448.1"/>
    <property type="molecule type" value="Genomic_DNA"/>
</dbReference>
<reference evidence="2 3" key="1">
    <citation type="submission" date="2018-06" db="EMBL/GenBank/DDBJ databases">
        <authorList>
            <consortium name="Pathogen Informatics"/>
            <person name="Doyle S."/>
        </authorList>
    </citation>
    <scope>NUCLEOTIDE SEQUENCE [LARGE SCALE GENOMIC DNA]</scope>
    <source>
        <strain evidence="2 3">NCTC10794</strain>
    </source>
</reference>
<organism evidence="2 3">
    <name type="scientific">Haemophilus parahaemolyticus</name>
    <dbReference type="NCBI Taxonomy" id="735"/>
    <lineage>
        <taxon>Bacteria</taxon>
        <taxon>Pseudomonadati</taxon>
        <taxon>Pseudomonadota</taxon>
        <taxon>Gammaproteobacteria</taxon>
        <taxon>Pasteurellales</taxon>
        <taxon>Pasteurellaceae</taxon>
        <taxon>Haemophilus</taxon>
    </lineage>
</organism>